<accession>I3SE81</accession>
<proteinExistence type="evidence at transcript level"/>
<sequence length="85" mass="9916">MTHHKMNKCSVKVVGRDSIHCFKVILGLFMQPLLVLLGTSFFHHQQTRQVCLLDLISIFILNLFLIIIFVLFLLYYSFHSQSCES</sequence>
<evidence type="ECO:0000256" key="1">
    <source>
        <dbReference type="SAM" id="Phobius"/>
    </source>
</evidence>
<protein>
    <submittedName>
        <fullName evidence="2">Uncharacterized protein</fullName>
    </submittedName>
</protein>
<dbReference type="EMBL" id="BT138778">
    <property type="protein sequence ID" value="AFK38573.1"/>
    <property type="molecule type" value="mRNA"/>
</dbReference>
<reference evidence="2" key="1">
    <citation type="submission" date="2012-05" db="EMBL/GenBank/DDBJ databases">
        <authorList>
            <person name="Krishnakumar V."/>
            <person name="Cheung F."/>
            <person name="Xiao Y."/>
            <person name="Chan A."/>
            <person name="Moskal W.A."/>
            <person name="Town C.D."/>
        </authorList>
    </citation>
    <scope>NUCLEOTIDE SEQUENCE</scope>
</reference>
<feature type="transmembrane region" description="Helical" evidence="1">
    <location>
        <begin position="21"/>
        <end position="43"/>
    </location>
</feature>
<organism evidence="2">
    <name type="scientific">Lotus japonicus</name>
    <name type="common">Lotus corniculatus var. japonicus</name>
    <dbReference type="NCBI Taxonomy" id="34305"/>
    <lineage>
        <taxon>Eukaryota</taxon>
        <taxon>Viridiplantae</taxon>
        <taxon>Streptophyta</taxon>
        <taxon>Embryophyta</taxon>
        <taxon>Tracheophyta</taxon>
        <taxon>Spermatophyta</taxon>
        <taxon>Magnoliopsida</taxon>
        <taxon>eudicotyledons</taxon>
        <taxon>Gunneridae</taxon>
        <taxon>Pentapetalae</taxon>
        <taxon>rosids</taxon>
        <taxon>fabids</taxon>
        <taxon>Fabales</taxon>
        <taxon>Fabaceae</taxon>
        <taxon>Papilionoideae</taxon>
        <taxon>50 kb inversion clade</taxon>
        <taxon>NPAAA clade</taxon>
        <taxon>Hologalegina</taxon>
        <taxon>robinioid clade</taxon>
        <taxon>Loteae</taxon>
        <taxon>Lotus</taxon>
    </lineage>
</organism>
<name>I3SE81_LOTJA</name>
<keyword evidence="1" id="KW-0472">Membrane</keyword>
<keyword evidence="1" id="KW-1133">Transmembrane helix</keyword>
<evidence type="ECO:0000313" key="2">
    <source>
        <dbReference type="EMBL" id="AFK38573.1"/>
    </source>
</evidence>
<keyword evidence="1" id="KW-0812">Transmembrane</keyword>
<feature type="transmembrane region" description="Helical" evidence="1">
    <location>
        <begin position="55"/>
        <end position="76"/>
    </location>
</feature>
<dbReference type="AlphaFoldDB" id="I3SE81"/>